<feature type="transmembrane region" description="Helical" evidence="6">
    <location>
        <begin position="387"/>
        <end position="408"/>
    </location>
</feature>
<feature type="transmembrane region" description="Helical" evidence="6">
    <location>
        <begin position="1576"/>
        <end position="1596"/>
    </location>
</feature>
<feature type="transmembrane region" description="Helical" evidence="6">
    <location>
        <begin position="1206"/>
        <end position="1227"/>
    </location>
</feature>
<dbReference type="GO" id="GO:0042910">
    <property type="term" value="F:xenobiotic transmembrane transporter activity"/>
    <property type="evidence" value="ECO:0007669"/>
    <property type="project" value="InterPro"/>
</dbReference>
<reference evidence="8 9" key="1">
    <citation type="journal article" date="2014" name="Genome Biol. Evol.">
        <title>The secreted proteins of Achlya hypogyna and Thraustotheca clavata identify the ancestral oomycete secretome and reveal gene acquisitions by horizontal gene transfer.</title>
        <authorList>
            <person name="Misner I."/>
            <person name="Blouin N."/>
            <person name="Leonard G."/>
            <person name="Richards T.A."/>
            <person name="Lane C.E."/>
        </authorList>
    </citation>
    <scope>NUCLEOTIDE SEQUENCE [LARGE SCALE GENOMIC DNA]</scope>
    <source>
        <strain evidence="8 9">ATCC 34112</strain>
    </source>
</reference>
<keyword evidence="4 6" id="KW-1133">Transmembrane helix</keyword>
<dbReference type="Gene3D" id="6.10.140.1710">
    <property type="match status" value="1"/>
</dbReference>
<feature type="transmembrane region" description="Helical" evidence="6">
    <location>
        <begin position="1319"/>
        <end position="1342"/>
    </location>
</feature>
<feature type="transmembrane region" description="Helical" evidence="6">
    <location>
        <begin position="863"/>
        <end position="881"/>
    </location>
</feature>
<dbReference type="Gene3D" id="2.30.42.10">
    <property type="match status" value="1"/>
</dbReference>
<evidence type="ECO:0000256" key="1">
    <source>
        <dbReference type="ARBA" id="ARBA00004141"/>
    </source>
</evidence>
<feature type="transmembrane region" description="Helical" evidence="6">
    <location>
        <begin position="946"/>
        <end position="967"/>
    </location>
</feature>
<evidence type="ECO:0000256" key="3">
    <source>
        <dbReference type="ARBA" id="ARBA00022692"/>
    </source>
</evidence>
<feature type="domain" description="Nas2 N-terminal" evidence="7">
    <location>
        <begin position="4"/>
        <end position="83"/>
    </location>
</feature>
<feature type="transmembrane region" description="Helical" evidence="6">
    <location>
        <begin position="2004"/>
        <end position="2028"/>
    </location>
</feature>
<protein>
    <submittedName>
        <fullName evidence="8">Multidrug/Oligosaccharidyl-lipid/Polysaccharide (MOP) Flippase Superfamily</fullName>
    </submittedName>
</protein>
<dbReference type="OrthoDB" id="2126698at2759"/>
<comment type="similarity">
    <text evidence="2">Belongs to the multi antimicrobial extrusion (MATE) (TC 2.A.66.1) family.</text>
</comment>
<evidence type="ECO:0000259" key="7">
    <source>
        <dbReference type="Pfam" id="PF18265"/>
    </source>
</evidence>
<feature type="transmembrane region" description="Helical" evidence="6">
    <location>
        <begin position="1935"/>
        <end position="1954"/>
    </location>
</feature>
<feature type="transmembrane region" description="Helical" evidence="6">
    <location>
        <begin position="1284"/>
        <end position="1307"/>
    </location>
</feature>
<feature type="transmembrane region" description="Helical" evidence="6">
    <location>
        <begin position="2034"/>
        <end position="2055"/>
    </location>
</feature>
<feature type="transmembrane region" description="Helical" evidence="6">
    <location>
        <begin position="1553"/>
        <end position="1570"/>
    </location>
</feature>
<feature type="transmembrane region" description="Helical" evidence="6">
    <location>
        <begin position="513"/>
        <end position="535"/>
    </location>
</feature>
<dbReference type="STRING" id="74557.A0A1W0A0I1"/>
<feature type="transmembrane region" description="Helical" evidence="6">
    <location>
        <begin position="1706"/>
        <end position="1731"/>
    </location>
</feature>
<dbReference type="Pfam" id="PF01554">
    <property type="entry name" value="MatE"/>
    <property type="match status" value="8"/>
</dbReference>
<comment type="subcellular location">
    <subcellularLocation>
        <location evidence="1">Membrane</location>
        <topology evidence="1">Multi-pass membrane protein</topology>
    </subcellularLocation>
</comment>
<feature type="transmembrane region" description="Helical" evidence="6">
    <location>
        <begin position="1627"/>
        <end position="1653"/>
    </location>
</feature>
<feature type="transmembrane region" description="Helical" evidence="6">
    <location>
        <begin position="1248"/>
        <end position="1272"/>
    </location>
</feature>
<evidence type="ECO:0000256" key="2">
    <source>
        <dbReference type="ARBA" id="ARBA00010199"/>
    </source>
</evidence>
<feature type="transmembrane region" description="Helical" evidence="6">
    <location>
        <begin position="1086"/>
        <end position="1106"/>
    </location>
</feature>
<feature type="transmembrane region" description="Helical" evidence="6">
    <location>
        <begin position="725"/>
        <end position="746"/>
    </location>
</feature>
<proteinExistence type="inferred from homology"/>
<feature type="transmembrane region" description="Helical" evidence="6">
    <location>
        <begin position="429"/>
        <end position="449"/>
    </location>
</feature>
<keyword evidence="9" id="KW-1185">Reference proteome</keyword>
<comment type="caution">
    <text evidence="8">The sequence shown here is derived from an EMBL/GenBank/DDBJ whole genome shotgun (WGS) entry which is preliminary data.</text>
</comment>
<feature type="transmembrane region" description="Helical" evidence="6">
    <location>
        <begin position="1399"/>
        <end position="1424"/>
    </location>
</feature>
<feature type="transmembrane region" description="Helical" evidence="6">
    <location>
        <begin position="586"/>
        <end position="610"/>
    </location>
</feature>
<keyword evidence="5 6" id="KW-0472">Membrane</keyword>
<dbReference type="GO" id="GO:0016020">
    <property type="term" value="C:membrane"/>
    <property type="evidence" value="ECO:0007669"/>
    <property type="project" value="UniProtKB-SubCell"/>
</dbReference>
<accession>A0A1W0A0I1</accession>
<feature type="transmembrane region" description="Helical" evidence="6">
    <location>
        <begin position="210"/>
        <end position="235"/>
    </location>
</feature>
<name>A0A1W0A0I1_9STRA</name>
<keyword evidence="3 6" id="KW-0812">Transmembrane</keyword>
<dbReference type="PANTHER" id="PTHR11206">
    <property type="entry name" value="MULTIDRUG RESISTANCE PROTEIN"/>
    <property type="match status" value="1"/>
</dbReference>
<dbReference type="NCBIfam" id="TIGR00797">
    <property type="entry name" value="matE"/>
    <property type="match status" value="4"/>
</dbReference>
<dbReference type="Pfam" id="PF18265">
    <property type="entry name" value="Nas2_N"/>
    <property type="match status" value="1"/>
</dbReference>
<dbReference type="GO" id="GO:0015297">
    <property type="term" value="F:antiporter activity"/>
    <property type="evidence" value="ECO:0007669"/>
    <property type="project" value="InterPro"/>
</dbReference>
<evidence type="ECO:0000313" key="8">
    <source>
        <dbReference type="EMBL" id="OQS03530.1"/>
    </source>
</evidence>
<dbReference type="Proteomes" id="UP000243217">
    <property type="component" value="Unassembled WGS sequence"/>
</dbReference>
<evidence type="ECO:0000313" key="9">
    <source>
        <dbReference type="Proteomes" id="UP000243217"/>
    </source>
</evidence>
<feature type="transmembrane region" description="Helical" evidence="6">
    <location>
        <begin position="1892"/>
        <end position="1915"/>
    </location>
</feature>
<dbReference type="InterPro" id="IPR002528">
    <property type="entry name" value="MATE_fam"/>
</dbReference>
<feature type="transmembrane region" description="Helical" evidence="6">
    <location>
        <begin position="288"/>
        <end position="308"/>
    </location>
</feature>
<feature type="transmembrane region" description="Helical" evidence="6">
    <location>
        <begin position="987"/>
        <end position="1004"/>
    </location>
</feature>
<feature type="transmembrane region" description="Helical" evidence="6">
    <location>
        <begin position="359"/>
        <end position="381"/>
    </location>
</feature>
<feature type="transmembrane region" description="Helical" evidence="6">
    <location>
        <begin position="255"/>
        <end position="276"/>
    </location>
</feature>
<dbReference type="InterPro" id="IPR045069">
    <property type="entry name" value="MATE_euk"/>
</dbReference>
<feature type="transmembrane region" description="Helical" evidence="6">
    <location>
        <begin position="1354"/>
        <end position="1373"/>
    </location>
</feature>
<feature type="transmembrane region" description="Helical" evidence="6">
    <location>
        <begin position="795"/>
        <end position="817"/>
    </location>
</feature>
<feature type="transmembrane region" description="Helical" evidence="6">
    <location>
        <begin position="1812"/>
        <end position="1834"/>
    </location>
</feature>
<feature type="transmembrane region" description="Helical" evidence="6">
    <location>
        <begin position="1510"/>
        <end position="1533"/>
    </location>
</feature>
<feature type="transmembrane region" description="Helical" evidence="6">
    <location>
        <begin position="1055"/>
        <end position="1080"/>
    </location>
</feature>
<feature type="transmembrane region" description="Helical" evidence="6">
    <location>
        <begin position="1673"/>
        <end position="1694"/>
    </location>
</feature>
<feature type="transmembrane region" description="Helical" evidence="6">
    <location>
        <begin position="1854"/>
        <end position="1872"/>
    </location>
</feature>
<organism evidence="8 9">
    <name type="scientific">Thraustotheca clavata</name>
    <dbReference type="NCBI Taxonomy" id="74557"/>
    <lineage>
        <taxon>Eukaryota</taxon>
        <taxon>Sar</taxon>
        <taxon>Stramenopiles</taxon>
        <taxon>Oomycota</taxon>
        <taxon>Saprolegniomycetes</taxon>
        <taxon>Saprolegniales</taxon>
        <taxon>Achlyaceae</taxon>
        <taxon>Thraustotheca</taxon>
    </lineage>
</organism>
<evidence type="ECO:0000256" key="6">
    <source>
        <dbReference type="SAM" id="Phobius"/>
    </source>
</evidence>
<feature type="transmembrane region" description="Helical" evidence="6">
    <location>
        <begin position="678"/>
        <end position="705"/>
    </location>
</feature>
<feature type="transmembrane region" description="Helical" evidence="6">
    <location>
        <begin position="616"/>
        <end position="637"/>
    </location>
</feature>
<dbReference type="CDD" id="cd13132">
    <property type="entry name" value="MATE_eukaryotic"/>
    <property type="match status" value="4"/>
</dbReference>
<feature type="transmembrane region" description="Helical" evidence="6">
    <location>
        <begin position="1436"/>
        <end position="1457"/>
    </location>
</feature>
<feature type="transmembrane region" description="Helical" evidence="6">
    <location>
        <begin position="909"/>
        <end position="934"/>
    </location>
</feature>
<sequence>MERFKELDKQRAALEAEAAAIVEELTSGTNPPGLKGPLVDAEGFPRSDIDVYMVRHKRHRFACLQTDISLVMKEIEDVMAGIYAESKPKQLVSAPETKKTSNVKAMKKEEKEEPLLDKVDDLELLSMPPFALVDTIQPDSPASEAGLEEFDSIVAFGSANATNHRELKAIREIVMRNINKPIQMVLNESKALLSEEGYDAPNILEEWWSLVGLSGPVILTLLMEYLPCLTNVVLVGQMNSPDTKAFVDAASISGMYLNITSISVGLGMATAMDTLCTQAFGAGQTKKFGIYLQGAILSIGVILIPVSLLDWYAEDILLLLGQDSEISALAGTFTKYTTLGLPFLFFYELVKKLLQAYNIVVPTAIMSILSNVIHVVVGYYLTNYTSLGFYGAGLARSISYITLPLMMVPYFICNPLHREWELRFNLSQALGYLPEIFIFGIPGMLMMMMEWTAFELLTLFTGLMPDPMITIGVNSILMNIISIVYMIFMGISVSVNIRIGNMLGANKPHHAKLIMLMGYGLCCVGILFTCSFIYFGRYFIPNLFLHDPQVTTRASSALLYVLPCHIVDALNANSQGVLRGMGHQQIATYVNAAAFYLVGIPVAALCAFYYDLSVEGLWAGFTTGPVLACCTYLILLVRVKWHEVSIEARTLLIRDPVRRMEMQAKEERVPSISQEWSMLLSIAGPIIVTLALEYLPAITNVVLAGQMPRNNNTEAYVSAAAMSSMYVNVTSIAVALGMATALDILCTQAIGAGSTSKFGFYLQSSLLGFLITFVPMCIANYFAEELLLFLGQEPFLAGLVGRLTWHSTLGIPFLFLFEVLKKMLQTYNVMLPSALAVVFSNVIHITLGYYLTQHTSIGLDGLAIARSVAYIFLPLVLIVYLKYHPYHHYWNLQWSLSSARSHLRQFFRYGVPGMLMMQLEWGALELLILISGILPNTLINVSVNSIFVNLISFLYIIFMGLSIAVNLRIGNMLGGNKPRHAIVNMQLAYGVCILASCLTCLLMYSSRTLLPTLFISDPNIVRRVTDAMLFVIPLHFLDALNVVSQGVLRGMGRPGFATCVTVLGYYIVGLPLASYAAFYLNLSIEGLWVGFALGLLLAFAVYFVLLKHVNWNQMAREAIARTQELSFYNRMAGAHKEEKQPLVKDHSDHTLCIHAKEENLPDPKEEWWHLVTLAGPVIFTLLMEYIPSSTNIVLVGQMNSNMTKEYVDAAAISGMYLTITSLSVGLGMSTAMDTLCNQAAGAGHTYKFGVYLQAALLGLSLVFVPVFILNWFCGHILVLLGQDYTISHMAGAFTRMTIPGLPFLFVYEILKKMIQAHDIVMPMLFMTLLSNVFHVGIGYYLVHHTELGFYGASIARSIAYISLLIMMIPYFYINPLYKQWELNWSYNDAREHLWQFFRFGLPGMFMLMFEYGAFEILTLLSGLMPNDVLTIGVNSIMTNTVAIIYMIYFGIATSANIRVGNMLGGNKPHHAEMIMKMAYQLCLACTFVTGAFIFLARGVLPYIFINDPEVIARATTAIIFIIPLHMSDAMNAVSQGVLQAMGQQHIATITNGCAYYMVGIPTACLIGFYFNFSVEGLWCGFTLGSISACTVYYFVLSRVNWTKMAQDAVLQLLSSDEKPNVMEEAKILFGLAGPVMFTLFMEVLPTTTNMILVGQMNSENTKEYVDASSLSGLYVNITAISAGLGLSTAMDTLCTQAFGAGNLKKFGGFLQGALLGMGLMLIPIFILNWFTEDILLALGQHPKIAALAGEFTRMTMVGLPFFFVFELLKKMLQAYHIVHPMAFIVVLGNIIHISLGYYLVQFTSYGFYGAAIARSVSYIALPLMMIPLFIYNPVHKEWDIHWSLQEAKQNLPEFFQYGVPGMLMMVIEWGAFEFLTLMAGMMPDAIVDIGIMSILSQILTITYLIYMGISCAATIRVGNMAGANKPLHAKAIVKISYILCVISMIFVVGALILLRHSMPSWFIKDAEIIELTSYVLLFTLPGHIVDGINAVSQGIFRATGKQNIATIINAAAFYIFGVPLAALVGLYLKNGVEGLWIGYFSGSFTAFVLYLIILYRLDWPKLTLDISLKHIDI</sequence>
<dbReference type="InterPro" id="IPR040815">
    <property type="entry name" value="Nas2_N"/>
</dbReference>
<feature type="transmembrane region" description="Helical" evidence="6">
    <location>
        <begin position="1167"/>
        <end position="1186"/>
    </location>
</feature>
<feature type="transmembrane region" description="Helical" evidence="6">
    <location>
        <begin position="1780"/>
        <end position="1800"/>
    </location>
</feature>
<gene>
    <name evidence="8" type="ORF">THRCLA_04159</name>
</gene>
<feature type="transmembrane region" description="Helical" evidence="6">
    <location>
        <begin position="1478"/>
        <end position="1504"/>
    </location>
</feature>
<feature type="transmembrane region" description="Helical" evidence="6">
    <location>
        <begin position="758"/>
        <end position="783"/>
    </location>
</feature>
<dbReference type="EMBL" id="JNBS01000857">
    <property type="protein sequence ID" value="OQS03530.1"/>
    <property type="molecule type" value="Genomic_DNA"/>
</dbReference>
<dbReference type="SUPFAM" id="SSF50156">
    <property type="entry name" value="PDZ domain-like"/>
    <property type="match status" value="1"/>
</dbReference>
<feature type="transmembrane region" description="Helical" evidence="6">
    <location>
        <begin position="469"/>
        <end position="493"/>
    </location>
</feature>
<evidence type="ECO:0000256" key="5">
    <source>
        <dbReference type="ARBA" id="ARBA00023136"/>
    </source>
</evidence>
<dbReference type="GO" id="GO:1990961">
    <property type="term" value="P:xenobiotic detoxification by transmembrane export across the plasma membrane"/>
    <property type="evidence" value="ECO:0007669"/>
    <property type="project" value="InterPro"/>
</dbReference>
<feature type="transmembrane region" description="Helical" evidence="6">
    <location>
        <begin position="1751"/>
        <end position="1768"/>
    </location>
</feature>
<feature type="transmembrane region" description="Helical" evidence="6">
    <location>
        <begin position="829"/>
        <end position="851"/>
    </location>
</feature>
<feature type="transmembrane region" description="Helical" evidence="6">
    <location>
        <begin position="328"/>
        <end position="347"/>
    </location>
</feature>
<dbReference type="InterPro" id="IPR036034">
    <property type="entry name" value="PDZ_sf"/>
</dbReference>
<feature type="transmembrane region" description="Helical" evidence="6">
    <location>
        <begin position="1974"/>
        <end position="1992"/>
    </location>
</feature>
<evidence type="ECO:0000256" key="4">
    <source>
        <dbReference type="ARBA" id="ARBA00022989"/>
    </source>
</evidence>